<sequence length="114" mass="13328">MLCRCRVKAARWISWSVDNPGQWYFKCRNARGLTARVFCAQEGGCDFFAWHDGPTSSFLRKVLNDLRDVVVSLRMEKAYRVKEIEECRAKVEEQRHEVDSVRRELASAQELVCE</sequence>
<dbReference type="OMA" id="CDFFAWH"/>
<keyword evidence="3" id="KW-1185">Reference proteome</keyword>
<evidence type="ECO:0000313" key="2">
    <source>
        <dbReference type="EnsemblPlants" id="ORUFI09G21060.1"/>
    </source>
</evidence>
<dbReference type="AlphaFoldDB" id="A0A0E0QV15"/>
<dbReference type="EnsemblPlants" id="ORUFI09G21060.1">
    <property type="protein sequence ID" value="ORUFI09G21060.1"/>
    <property type="gene ID" value="ORUFI09G21060"/>
</dbReference>
<accession>A0A0E0QV15</accession>
<name>A0A0E0QV15_ORYRU</name>
<dbReference type="Gramene" id="ORUFI09G21060.1">
    <property type="protein sequence ID" value="ORUFI09G21060.1"/>
    <property type="gene ID" value="ORUFI09G21060"/>
</dbReference>
<dbReference type="PANTHER" id="PTHR33248">
    <property type="entry name" value="ZINC ION-BINDING PROTEIN"/>
    <property type="match status" value="1"/>
</dbReference>
<reference evidence="2" key="2">
    <citation type="submission" date="2015-06" db="UniProtKB">
        <authorList>
            <consortium name="EnsemblPlants"/>
        </authorList>
    </citation>
    <scope>IDENTIFICATION</scope>
</reference>
<dbReference type="Proteomes" id="UP000008022">
    <property type="component" value="Unassembled WGS sequence"/>
</dbReference>
<proteinExistence type="predicted"/>
<evidence type="ECO:0000256" key="1">
    <source>
        <dbReference type="SAM" id="Coils"/>
    </source>
</evidence>
<dbReference type="HOGENOM" id="CLU_088072_3_1_1"/>
<feature type="coiled-coil region" evidence="1">
    <location>
        <begin position="84"/>
        <end position="111"/>
    </location>
</feature>
<protein>
    <recommendedName>
        <fullName evidence="4">Zinc finger GRF-type domain-containing protein</fullName>
    </recommendedName>
</protein>
<evidence type="ECO:0000313" key="3">
    <source>
        <dbReference type="Proteomes" id="UP000008022"/>
    </source>
</evidence>
<reference evidence="3" key="1">
    <citation type="submission" date="2013-06" db="EMBL/GenBank/DDBJ databases">
        <authorList>
            <person name="Zhao Q."/>
        </authorList>
    </citation>
    <scope>NUCLEOTIDE SEQUENCE</scope>
    <source>
        <strain evidence="3">cv. W1943</strain>
    </source>
</reference>
<evidence type="ECO:0008006" key="4">
    <source>
        <dbReference type="Google" id="ProtNLM"/>
    </source>
</evidence>
<keyword evidence="1" id="KW-0175">Coiled coil</keyword>
<organism evidence="2 3">
    <name type="scientific">Oryza rufipogon</name>
    <name type="common">Brownbeard rice</name>
    <name type="synonym">Asian wild rice</name>
    <dbReference type="NCBI Taxonomy" id="4529"/>
    <lineage>
        <taxon>Eukaryota</taxon>
        <taxon>Viridiplantae</taxon>
        <taxon>Streptophyta</taxon>
        <taxon>Embryophyta</taxon>
        <taxon>Tracheophyta</taxon>
        <taxon>Spermatophyta</taxon>
        <taxon>Magnoliopsida</taxon>
        <taxon>Liliopsida</taxon>
        <taxon>Poales</taxon>
        <taxon>Poaceae</taxon>
        <taxon>BOP clade</taxon>
        <taxon>Oryzoideae</taxon>
        <taxon>Oryzeae</taxon>
        <taxon>Oryzinae</taxon>
        <taxon>Oryza</taxon>
    </lineage>
</organism>